<protein>
    <submittedName>
        <fullName evidence="2">SDR family oxidoreductase</fullName>
    </submittedName>
</protein>
<gene>
    <name evidence="2" type="ORF">KS407_21745</name>
</gene>
<proteinExistence type="inferred from homology"/>
<organism evidence="2 3">
    <name type="scientific">Evansella alkalicola</name>
    <dbReference type="NCBI Taxonomy" id="745819"/>
    <lineage>
        <taxon>Bacteria</taxon>
        <taxon>Bacillati</taxon>
        <taxon>Bacillota</taxon>
        <taxon>Bacilli</taxon>
        <taxon>Bacillales</taxon>
        <taxon>Bacillaceae</taxon>
        <taxon>Evansella</taxon>
    </lineage>
</organism>
<dbReference type="Pfam" id="PF13561">
    <property type="entry name" value="adh_short_C2"/>
    <property type="match status" value="1"/>
</dbReference>
<evidence type="ECO:0000313" key="2">
    <source>
        <dbReference type="EMBL" id="MBU9724052.1"/>
    </source>
</evidence>
<reference evidence="2 3" key="1">
    <citation type="submission" date="2021-06" db="EMBL/GenBank/DDBJ databases">
        <title>Bacillus sp. RD4P76, an endophyte from a halophyte.</title>
        <authorList>
            <person name="Sun J.-Q."/>
        </authorList>
    </citation>
    <scope>NUCLEOTIDE SEQUENCE [LARGE SCALE GENOMIC DNA]</scope>
    <source>
        <strain evidence="2 3">JCM 17098</strain>
    </source>
</reference>
<accession>A0ABS6JZM9</accession>
<dbReference type="Proteomes" id="UP000790580">
    <property type="component" value="Unassembled WGS sequence"/>
</dbReference>
<dbReference type="PRINTS" id="PR00080">
    <property type="entry name" value="SDRFAMILY"/>
</dbReference>
<dbReference type="EMBL" id="JAHQCR010000088">
    <property type="protein sequence ID" value="MBU9724052.1"/>
    <property type="molecule type" value="Genomic_DNA"/>
</dbReference>
<dbReference type="PROSITE" id="PS00061">
    <property type="entry name" value="ADH_SHORT"/>
    <property type="match status" value="1"/>
</dbReference>
<dbReference type="InterPro" id="IPR020904">
    <property type="entry name" value="Sc_DH/Rdtase_CS"/>
</dbReference>
<comment type="caution">
    <text evidence="2">The sequence shown here is derived from an EMBL/GenBank/DDBJ whole genome shotgun (WGS) entry which is preliminary data.</text>
</comment>
<evidence type="ECO:0000313" key="3">
    <source>
        <dbReference type="Proteomes" id="UP000790580"/>
    </source>
</evidence>
<keyword evidence="3" id="KW-1185">Reference proteome</keyword>
<evidence type="ECO:0000256" key="1">
    <source>
        <dbReference type="ARBA" id="ARBA00006484"/>
    </source>
</evidence>
<sequence length="248" mass="27442">MEKKWLENVVLVTGAANGIGKAIARGYAKQGANVFMVDIDRDGGKELEKELQDEGYQAQFLYGDVGKEEDVLNVIHVIKDKVGQLHFIINNAGVSKFKPIEELSFNEWSSIIHTNLSSVFLFSKYGSTLMSNGGAIVNISSTRALMSEEHSEAYAASKGGITALTHALAASLSKNNIRVNSISPGWIETGDYSQLRKIDHKQHFSKRVGRPEDIVRTCFFLTNSKNVFINGENIVIDGGMTRKMIYEH</sequence>
<dbReference type="SUPFAM" id="SSF51735">
    <property type="entry name" value="NAD(P)-binding Rossmann-fold domains"/>
    <property type="match status" value="1"/>
</dbReference>
<dbReference type="PANTHER" id="PTHR42760">
    <property type="entry name" value="SHORT-CHAIN DEHYDROGENASES/REDUCTASES FAMILY MEMBER"/>
    <property type="match status" value="1"/>
</dbReference>
<name>A0ABS6JZM9_9BACI</name>
<dbReference type="Gene3D" id="3.40.50.720">
    <property type="entry name" value="NAD(P)-binding Rossmann-like Domain"/>
    <property type="match status" value="1"/>
</dbReference>
<comment type="similarity">
    <text evidence="1">Belongs to the short-chain dehydrogenases/reductases (SDR) family.</text>
</comment>
<dbReference type="RefSeq" id="WP_088074992.1">
    <property type="nucleotide sequence ID" value="NZ_JAHQCR010000088.1"/>
</dbReference>
<dbReference type="PRINTS" id="PR00081">
    <property type="entry name" value="GDHRDH"/>
</dbReference>
<dbReference type="InterPro" id="IPR036291">
    <property type="entry name" value="NAD(P)-bd_dom_sf"/>
</dbReference>
<dbReference type="InterPro" id="IPR002347">
    <property type="entry name" value="SDR_fam"/>
</dbReference>